<dbReference type="Proteomes" id="UP000591131">
    <property type="component" value="Unassembled WGS sequence"/>
</dbReference>
<dbReference type="InterPro" id="IPR005843">
    <property type="entry name" value="A-D-PHexomutase_C"/>
</dbReference>
<dbReference type="EMBL" id="JAAPAO010000311">
    <property type="protein sequence ID" value="KAF4663628.1"/>
    <property type="molecule type" value="Genomic_DNA"/>
</dbReference>
<dbReference type="PANTHER" id="PTHR45745">
    <property type="entry name" value="PHOSPHOMANNOMUTASE 45A"/>
    <property type="match status" value="1"/>
</dbReference>
<dbReference type="GO" id="GO:0008973">
    <property type="term" value="F:phosphopentomutase activity"/>
    <property type="evidence" value="ECO:0007669"/>
    <property type="project" value="TreeGrafter"/>
</dbReference>
<evidence type="ECO:0000313" key="11">
    <source>
        <dbReference type="EMBL" id="KAF4663628.1"/>
    </source>
</evidence>
<keyword evidence="4" id="KW-0479">Metal-binding</keyword>
<name>A0A7J6LWF0_PERCH</name>
<dbReference type="Gene3D" id="3.30.310.50">
    <property type="entry name" value="Alpha-D-phosphohexomutase, C-terminal domain"/>
    <property type="match status" value="1"/>
</dbReference>
<keyword evidence="12" id="KW-1185">Reference proteome</keyword>
<evidence type="ECO:0000256" key="4">
    <source>
        <dbReference type="ARBA" id="ARBA00022723"/>
    </source>
</evidence>
<dbReference type="Gene3D" id="3.40.120.10">
    <property type="entry name" value="Alpha-D-Glucose-1,6-Bisphosphate, subunit A, domain 3"/>
    <property type="match status" value="3"/>
</dbReference>
<dbReference type="OrthoDB" id="409777at2759"/>
<evidence type="ECO:0000256" key="6">
    <source>
        <dbReference type="ARBA" id="ARBA00023235"/>
    </source>
</evidence>
<dbReference type="AlphaFoldDB" id="A0A7J6LWF0"/>
<evidence type="ECO:0000313" key="12">
    <source>
        <dbReference type="Proteomes" id="UP000591131"/>
    </source>
</evidence>
<dbReference type="Pfam" id="PF00408">
    <property type="entry name" value="PGM_PMM_IV"/>
    <property type="match status" value="1"/>
</dbReference>
<feature type="domain" description="Alpha-D-phosphohexomutase alpha/beta/alpha" evidence="10">
    <location>
        <begin position="347"/>
        <end position="453"/>
    </location>
</feature>
<evidence type="ECO:0000256" key="3">
    <source>
        <dbReference type="ARBA" id="ARBA00022553"/>
    </source>
</evidence>
<dbReference type="InterPro" id="IPR016055">
    <property type="entry name" value="A-D-PHexomutase_a/b/a-I/II/III"/>
</dbReference>
<dbReference type="SUPFAM" id="SSF55957">
    <property type="entry name" value="Phosphoglucomutase, C-terminal domain"/>
    <property type="match status" value="1"/>
</dbReference>
<evidence type="ECO:0000259" key="7">
    <source>
        <dbReference type="Pfam" id="PF00408"/>
    </source>
</evidence>
<dbReference type="SUPFAM" id="SSF53738">
    <property type="entry name" value="Phosphoglucomutase, first 3 domains"/>
    <property type="match status" value="3"/>
</dbReference>
<dbReference type="CDD" id="cd05799">
    <property type="entry name" value="PGM2"/>
    <property type="match status" value="1"/>
</dbReference>
<keyword evidence="5" id="KW-0460">Magnesium</keyword>
<reference evidence="11 12" key="1">
    <citation type="submission" date="2020-04" db="EMBL/GenBank/DDBJ databases">
        <title>Perkinsus chesapeaki whole genome sequence.</title>
        <authorList>
            <person name="Bogema D.R."/>
        </authorList>
    </citation>
    <scope>NUCLEOTIDE SEQUENCE [LARGE SCALE GENOMIC DNA]</scope>
    <source>
        <strain evidence="11">ATCC PRA-425</strain>
    </source>
</reference>
<dbReference type="PANTHER" id="PTHR45745:SF1">
    <property type="entry name" value="PHOSPHOGLUCOMUTASE 2B-RELATED"/>
    <property type="match status" value="1"/>
</dbReference>
<accession>A0A7J6LWF0</accession>
<comment type="similarity">
    <text evidence="2">Belongs to the phosphohexose mutase family.</text>
</comment>
<dbReference type="GO" id="GO:0046872">
    <property type="term" value="F:metal ion binding"/>
    <property type="evidence" value="ECO:0007669"/>
    <property type="project" value="UniProtKB-KW"/>
</dbReference>
<evidence type="ECO:0000259" key="9">
    <source>
        <dbReference type="Pfam" id="PF02879"/>
    </source>
</evidence>
<feature type="domain" description="Alpha-D-phosphohexomutase alpha/beta/alpha" evidence="9">
    <location>
        <begin position="214"/>
        <end position="320"/>
    </location>
</feature>
<evidence type="ECO:0000256" key="1">
    <source>
        <dbReference type="ARBA" id="ARBA00001946"/>
    </source>
</evidence>
<dbReference type="InterPro" id="IPR005844">
    <property type="entry name" value="A-D-PHexomutase_a/b/a-I"/>
</dbReference>
<keyword evidence="3" id="KW-0597">Phosphoprotein</keyword>
<dbReference type="GO" id="GO:0005634">
    <property type="term" value="C:nucleus"/>
    <property type="evidence" value="ECO:0007669"/>
    <property type="project" value="TreeGrafter"/>
</dbReference>
<organism evidence="11 12">
    <name type="scientific">Perkinsus chesapeaki</name>
    <name type="common">Clam parasite</name>
    <name type="synonym">Perkinsus andrewsi</name>
    <dbReference type="NCBI Taxonomy" id="330153"/>
    <lineage>
        <taxon>Eukaryota</taxon>
        <taxon>Sar</taxon>
        <taxon>Alveolata</taxon>
        <taxon>Perkinsozoa</taxon>
        <taxon>Perkinsea</taxon>
        <taxon>Perkinsida</taxon>
        <taxon>Perkinsidae</taxon>
        <taxon>Perkinsus</taxon>
    </lineage>
</organism>
<keyword evidence="6" id="KW-0413">Isomerase</keyword>
<evidence type="ECO:0000259" key="10">
    <source>
        <dbReference type="Pfam" id="PF02880"/>
    </source>
</evidence>
<comment type="caution">
    <text evidence="11">The sequence shown here is derived from an EMBL/GenBank/DDBJ whole genome shotgun (WGS) entry which is preliminary data.</text>
</comment>
<protein>
    <submittedName>
        <fullName evidence="11">Phosphoglucomutase-2</fullName>
    </submittedName>
</protein>
<dbReference type="Pfam" id="PF02880">
    <property type="entry name" value="PGM_PMM_III"/>
    <property type="match status" value="1"/>
</dbReference>
<dbReference type="GO" id="GO:0006166">
    <property type="term" value="P:purine ribonucleoside salvage"/>
    <property type="evidence" value="ECO:0007669"/>
    <property type="project" value="TreeGrafter"/>
</dbReference>
<dbReference type="InterPro" id="IPR005845">
    <property type="entry name" value="A-D-PHexomutase_a/b/a-II"/>
</dbReference>
<evidence type="ECO:0000256" key="5">
    <source>
        <dbReference type="ARBA" id="ARBA00022842"/>
    </source>
</evidence>
<evidence type="ECO:0000256" key="2">
    <source>
        <dbReference type="ARBA" id="ARBA00010231"/>
    </source>
</evidence>
<dbReference type="Pfam" id="PF02878">
    <property type="entry name" value="PGM_PMM_I"/>
    <property type="match status" value="1"/>
</dbReference>
<gene>
    <name evidence="11" type="primary">PGM2_3</name>
    <name evidence="11" type="ORF">FOL47_005660</name>
</gene>
<dbReference type="InterPro" id="IPR036900">
    <property type="entry name" value="A-D-PHexomutase_C_sf"/>
</dbReference>
<comment type="cofactor">
    <cofactor evidence="1">
        <name>Mg(2+)</name>
        <dbReference type="ChEBI" id="CHEBI:18420"/>
    </cofactor>
</comment>
<proteinExistence type="inferred from homology"/>
<evidence type="ECO:0000259" key="8">
    <source>
        <dbReference type="Pfam" id="PF02878"/>
    </source>
</evidence>
<feature type="domain" description="Alpha-D-phosphohexomutase alpha/beta/alpha" evidence="8">
    <location>
        <begin position="40"/>
        <end position="181"/>
    </location>
</feature>
<sequence length="592" mass="66700">MTDPAVEQWLSLDFDKNTRKEAANFTEDDIKVHLDPKNRIEFGTAGLRGVMGAGYDRMNCLTVLQASQGLCIYLQDKYGKEAMAERGVVLGYDGRYNSRRFAHVAAAVFLTRGTKVYLIDKSTSVTPLNAYLVKHLHALCGAQMTASHNPKQYNGYKVYGDNGAQIIPPVDSEVESRIQANLKPWDEALDLLDHECLLRDASKTIDPYDEAVYAYVEQISKELCRFPALNKECELRFVYTPMHGVGLPQASCLLRKFQFPEKCFSVVEAQAQPDPEFRTVAFPNPEEKGALDMAMAQAKLEHTDYVLANDPDADRFTSCEKQKDGSWHRFAGDELGVLFSDWQILMAKRRGLDTKDCLVMNSTVSSKMLKSLAEHYGAHYVDTLTGFKWLANKAMKMVDEDPKLVYCNAYEESLGSGLTMTVPDKDGISACGVWCEMANYYRREKGMTLFERLGEIRKEVGYFAQYNNFFIYNDPEVLKQMFDEFRNNGKYQTQLGSLEVANVRDVTLGYDSRTADKKSTLPVTPDEQMLTLYFANGGVVTIRASGTEPKVKYYCEISDKAGMAEAQKKLDVLVKTVVDDFLQPAKFGLTSR</sequence>
<dbReference type="Pfam" id="PF02879">
    <property type="entry name" value="PGM_PMM_II"/>
    <property type="match status" value="1"/>
</dbReference>
<dbReference type="GO" id="GO:0005975">
    <property type="term" value="P:carbohydrate metabolic process"/>
    <property type="evidence" value="ECO:0007669"/>
    <property type="project" value="InterPro"/>
</dbReference>
<dbReference type="InterPro" id="IPR005846">
    <property type="entry name" value="A-D-PHexomutase_a/b/a-III"/>
</dbReference>
<feature type="domain" description="Alpha-D-phosphohexomutase C-terminal" evidence="7">
    <location>
        <begin position="533"/>
        <end position="568"/>
    </location>
</feature>